<dbReference type="Pfam" id="PF01261">
    <property type="entry name" value="AP_endonuc_2"/>
    <property type="match status" value="1"/>
</dbReference>
<evidence type="ECO:0000256" key="4">
    <source>
        <dbReference type="ARBA" id="ARBA00022763"/>
    </source>
</evidence>
<dbReference type="SMART" id="SM00518">
    <property type="entry name" value="AP2Ec"/>
    <property type="match status" value="1"/>
</dbReference>
<evidence type="ECO:0000256" key="7">
    <source>
        <dbReference type="ARBA" id="ARBA00023204"/>
    </source>
</evidence>
<keyword evidence="7" id="KW-0234">DNA repair</keyword>
<keyword evidence="6" id="KW-0862">Zinc</keyword>
<dbReference type="PROSITE" id="PS00729">
    <property type="entry name" value="AP_NUCLEASE_F2_1"/>
    <property type="match status" value="1"/>
</dbReference>
<keyword evidence="5" id="KW-0378">Hydrolase</keyword>
<evidence type="ECO:0000256" key="6">
    <source>
        <dbReference type="ARBA" id="ARBA00022833"/>
    </source>
</evidence>
<dbReference type="OrthoDB" id="2445953at2759"/>
<gene>
    <name evidence="10" type="ORF">ALEPTO_LOCUS1150</name>
</gene>
<evidence type="ECO:0000256" key="5">
    <source>
        <dbReference type="ARBA" id="ARBA00022801"/>
    </source>
</evidence>
<keyword evidence="11" id="KW-1185">Reference proteome</keyword>
<dbReference type="SUPFAM" id="SSF51658">
    <property type="entry name" value="Xylose isomerase-like"/>
    <property type="match status" value="1"/>
</dbReference>
<dbReference type="Gene3D" id="3.20.20.150">
    <property type="entry name" value="Divalent-metal-dependent TIM barrel enzymes"/>
    <property type="match status" value="1"/>
</dbReference>
<proteinExistence type="inferred from homology"/>
<dbReference type="GO" id="GO:0008081">
    <property type="term" value="F:phosphoric diester hydrolase activity"/>
    <property type="evidence" value="ECO:0007669"/>
    <property type="project" value="TreeGrafter"/>
</dbReference>
<keyword evidence="4" id="KW-0227">DNA damage</keyword>
<reference evidence="10" key="1">
    <citation type="submission" date="2021-06" db="EMBL/GenBank/DDBJ databases">
        <authorList>
            <person name="Kallberg Y."/>
            <person name="Tangrot J."/>
            <person name="Rosling A."/>
        </authorList>
    </citation>
    <scope>NUCLEOTIDE SEQUENCE</scope>
    <source>
        <strain evidence="10">FL130A</strain>
    </source>
</reference>
<evidence type="ECO:0000256" key="2">
    <source>
        <dbReference type="ARBA" id="ARBA00005340"/>
    </source>
</evidence>
<feature type="domain" description="Xylose isomerase-like TIM barrel" evidence="9">
    <location>
        <begin position="310"/>
        <end position="462"/>
    </location>
</feature>
<dbReference type="AlphaFoldDB" id="A0A9N8YX24"/>
<dbReference type="SUPFAM" id="SSF52540">
    <property type="entry name" value="P-loop containing nucleoside triphosphate hydrolases"/>
    <property type="match status" value="1"/>
</dbReference>
<comment type="similarity">
    <text evidence="2">Belongs to the AP endonuclease 2 family.</text>
</comment>
<evidence type="ECO:0000256" key="1">
    <source>
        <dbReference type="ARBA" id="ARBA00001947"/>
    </source>
</evidence>
<dbReference type="GO" id="GO:0008270">
    <property type="term" value="F:zinc ion binding"/>
    <property type="evidence" value="ECO:0007669"/>
    <property type="project" value="InterPro"/>
</dbReference>
<evidence type="ECO:0000313" key="11">
    <source>
        <dbReference type="Proteomes" id="UP000789508"/>
    </source>
</evidence>
<dbReference type="GO" id="GO:0003677">
    <property type="term" value="F:DNA binding"/>
    <property type="evidence" value="ECO:0007669"/>
    <property type="project" value="InterPro"/>
</dbReference>
<dbReference type="Proteomes" id="UP000789508">
    <property type="component" value="Unassembled WGS sequence"/>
</dbReference>
<dbReference type="Gene3D" id="3.40.50.300">
    <property type="entry name" value="P-loop containing nucleotide triphosphate hydrolases"/>
    <property type="match status" value="1"/>
</dbReference>
<dbReference type="PANTHER" id="PTHR21445">
    <property type="entry name" value="ENDONUCLEASE IV ENDODEOXYRIBONUCLEASE IV"/>
    <property type="match status" value="1"/>
</dbReference>
<sequence length="479" mass="54643">MSKENLKEALKKLIINGEVCSEKKDVSIKDIEEMFASHIGFENEKEKFANYVYFYSKTGGAFYPKREIICYSGAPGTGKTSFINALNNAMGRKLEIISFSGLKEFKDYSILGDANKPKKVEERSTIQKDLITLFDLYKNNKKDKSEKLFDKYYQMDIELNHITFFATVNYPEKLSPLLKLGVNMRILKDYTDEEKEEILKLKEKEIEKSLQKICGGEIKNIIPEEIIKKLPKFIRESGIRQTEKNIEKVKGGSAVENSLLPVFDPQQNTKLFNQDLDLSKYILIATSSTRDMGQLSSPLISRLDCVNVKTIEPKSGAPQNSFRRPLTELKITEFKKQLVENNIDINNVIVHGPYILNLANTNEDKKKSGERSIFEWSVKFLKREVARMEEIGLKTIILHPGSALSAEPKKALDQVAKGLNLVLNESSSIKIALETMCQRGNEVGGNFEQLRYIIDQIEKKERIEGVIKEFEEKVGLDKL</sequence>
<dbReference type="GO" id="GO:0003906">
    <property type="term" value="F:DNA-(apurinic or apyrimidinic site) endonuclease activity"/>
    <property type="evidence" value="ECO:0007669"/>
    <property type="project" value="TreeGrafter"/>
</dbReference>
<comment type="caution">
    <text evidence="10">The sequence shown here is derived from an EMBL/GenBank/DDBJ whole genome shotgun (WGS) entry which is preliminary data.</text>
</comment>
<dbReference type="InterPro" id="IPR027417">
    <property type="entry name" value="P-loop_NTPase"/>
</dbReference>
<organism evidence="10 11">
    <name type="scientific">Ambispora leptoticha</name>
    <dbReference type="NCBI Taxonomy" id="144679"/>
    <lineage>
        <taxon>Eukaryota</taxon>
        <taxon>Fungi</taxon>
        <taxon>Fungi incertae sedis</taxon>
        <taxon>Mucoromycota</taxon>
        <taxon>Glomeromycotina</taxon>
        <taxon>Glomeromycetes</taxon>
        <taxon>Archaeosporales</taxon>
        <taxon>Ambisporaceae</taxon>
        <taxon>Ambispora</taxon>
    </lineage>
</organism>
<evidence type="ECO:0000313" key="10">
    <source>
        <dbReference type="EMBL" id="CAG8453585.1"/>
    </source>
</evidence>
<dbReference type="InterPro" id="IPR018246">
    <property type="entry name" value="AP_endonuc_F2_Zn_BS"/>
</dbReference>
<dbReference type="InterPro" id="IPR001719">
    <property type="entry name" value="AP_endonuc_2"/>
</dbReference>
<dbReference type="GO" id="GO:0006284">
    <property type="term" value="P:base-excision repair"/>
    <property type="evidence" value="ECO:0007669"/>
    <property type="project" value="TreeGrafter"/>
</dbReference>
<dbReference type="PANTHER" id="PTHR21445:SF0">
    <property type="entry name" value="APURINIC-APYRIMIDINIC ENDONUCLEASE"/>
    <property type="match status" value="1"/>
</dbReference>
<dbReference type="InterPro" id="IPR003959">
    <property type="entry name" value="ATPase_AAA_core"/>
</dbReference>
<dbReference type="EMBL" id="CAJVPS010000114">
    <property type="protein sequence ID" value="CAG8453585.1"/>
    <property type="molecule type" value="Genomic_DNA"/>
</dbReference>
<dbReference type="Pfam" id="PF00004">
    <property type="entry name" value="AAA"/>
    <property type="match status" value="1"/>
</dbReference>
<dbReference type="InterPro" id="IPR013022">
    <property type="entry name" value="Xyl_isomerase-like_TIM-brl"/>
</dbReference>
<dbReference type="GO" id="GO:0005524">
    <property type="term" value="F:ATP binding"/>
    <property type="evidence" value="ECO:0007669"/>
    <property type="project" value="InterPro"/>
</dbReference>
<evidence type="ECO:0000259" key="8">
    <source>
        <dbReference type="Pfam" id="PF00004"/>
    </source>
</evidence>
<keyword evidence="3" id="KW-0479">Metal-binding</keyword>
<comment type="cofactor">
    <cofactor evidence="1">
        <name>Zn(2+)</name>
        <dbReference type="ChEBI" id="CHEBI:29105"/>
    </cofactor>
</comment>
<protein>
    <submittedName>
        <fullName evidence="10">10953_t:CDS:1</fullName>
    </submittedName>
</protein>
<name>A0A9N8YX24_9GLOM</name>
<dbReference type="GO" id="GO:0016887">
    <property type="term" value="F:ATP hydrolysis activity"/>
    <property type="evidence" value="ECO:0007669"/>
    <property type="project" value="InterPro"/>
</dbReference>
<dbReference type="InterPro" id="IPR036237">
    <property type="entry name" value="Xyl_isomerase-like_sf"/>
</dbReference>
<evidence type="ECO:0000259" key="9">
    <source>
        <dbReference type="Pfam" id="PF01261"/>
    </source>
</evidence>
<evidence type="ECO:0000256" key="3">
    <source>
        <dbReference type="ARBA" id="ARBA00022723"/>
    </source>
</evidence>
<dbReference type="PROSITE" id="PS51432">
    <property type="entry name" value="AP_NUCLEASE_F2_4"/>
    <property type="match status" value="1"/>
</dbReference>
<accession>A0A9N8YX24</accession>
<feature type="domain" description="ATPase AAA-type core" evidence="8">
    <location>
        <begin position="70"/>
        <end position="179"/>
    </location>
</feature>